<feature type="region of interest" description="Disordered" evidence="1">
    <location>
        <begin position="98"/>
        <end position="133"/>
    </location>
</feature>
<dbReference type="Proteomes" id="UP001152747">
    <property type="component" value="Unassembled WGS sequence"/>
</dbReference>
<evidence type="ECO:0000313" key="3">
    <source>
        <dbReference type="Proteomes" id="UP001152747"/>
    </source>
</evidence>
<dbReference type="OrthoDB" id="5873484at2759"/>
<feature type="region of interest" description="Disordered" evidence="1">
    <location>
        <begin position="304"/>
        <end position="324"/>
    </location>
</feature>
<sequence length="379" mass="42739">MFNRKGNIMSTVRQRLNNRNNQDVKDISKSATNLFEEGENPVKLRRRRSAAELVQLAEAERFEHNIQTEEAPVLRRRRFTRKQRKSLIIEPETGLILATGQLTSSEEDEADKNEEKTPQKQSKSNSFVGVRKRINGPAARRASRLLKKSQHTSSTSNLDVMMLDEYGLRNQTRSLSVRDLNGENIDFTNGDSVTKWASQILAELDSLPSSRIDLTTSLYEEPTSDSNFLNRNVSTTSLPTWTTREEQGREREDSVSTTIVMQSEGSEDEEEGDGESTPDGKIKPIIGHRELLGKLAELSRPNFLRVSSEPPGGGQPPKIPPPPVPAKRTRFFGNGEKGVVRKRLEEVFNEADRKLQSSIARMTQSVYGDLRTENSNMKL</sequence>
<gene>
    <name evidence="2" type="ORF">CAMP_LOCUS8656</name>
</gene>
<reference evidence="2" key="1">
    <citation type="submission" date="2022-11" db="EMBL/GenBank/DDBJ databases">
        <authorList>
            <person name="Kikuchi T."/>
        </authorList>
    </citation>
    <scope>NUCLEOTIDE SEQUENCE</scope>
    <source>
        <strain evidence="2">PS1010</strain>
    </source>
</reference>
<keyword evidence="3" id="KW-1185">Reference proteome</keyword>
<feature type="compositionally biased region" description="Basic and acidic residues" evidence="1">
    <location>
        <begin position="243"/>
        <end position="254"/>
    </location>
</feature>
<feature type="compositionally biased region" description="Acidic residues" evidence="1">
    <location>
        <begin position="265"/>
        <end position="276"/>
    </location>
</feature>
<evidence type="ECO:0000313" key="2">
    <source>
        <dbReference type="EMBL" id="CAI5446019.1"/>
    </source>
</evidence>
<feature type="region of interest" description="Disordered" evidence="1">
    <location>
        <begin position="240"/>
        <end position="285"/>
    </location>
</feature>
<dbReference type="EMBL" id="CANHGI010000003">
    <property type="protein sequence ID" value="CAI5446019.1"/>
    <property type="molecule type" value="Genomic_DNA"/>
</dbReference>
<organism evidence="2 3">
    <name type="scientific">Caenorhabditis angaria</name>
    <dbReference type="NCBI Taxonomy" id="860376"/>
    <lineage>
        <taxon>Eukaryota</taxon>
        <taxon>Metazoa</taxon>
        <taxon>Ecdysozoa</taxon>
        <taxon>Nematoda</taxon>
        <taxon>Chromadorea</taxon>
        <taxon>Rhabditida</taxon>
        <taxon>Rhabditina</taxon>
        <taxon>Rhabditomorpha</taxon>
        <taxon>Rhabditoidea</taxon>
        <taxon>Rhabditidae</taxon>
        <taxon>Peloderinae</taxon>
        <taxon>Caenorhabditis</taxon>
    </lineage>
</organism>
<accession>A0A9P1MZI8</accession>
<protein>
    <submittedName>
        <fullName evidence="2">Uncharacterized protein</fullName>
    </submittedName>
</protein>
<dbReference type="AlphaFoldDB" id="A0A9P1MZI8"/>
<name>A0A9P1MZI8_9PELO</name>
<proteinExistence type="predicted"/>
<comment type="caution">
    <text evidence="2">The sequence shown here is derived from an EMBL/GenBank/DDBJ whole genome shotgun (WGS) entry which is preliminary data.</text>
</comment>
<evidence type="ECO:0000256" key="1">
    <source>
        <dbReference type="SAM" id="MobiDB-lite"/>
    </source>
</evidence>
<feature type="compositionally biased region" description="Pro residues" evidence="1">
    <location>
        <begin position="313"/>
        <end position="324"/>
    </location>
</feature>